<feature type="transmembrane region" description="Helical" evidence="1">
    <location>
        <begin position="100"/>
        <end position="124"/>
    </location>
</feature>
<organism evidence="3 4">
    <name type="scientific">Microcystis wesenbergii Mw_MB_S_20031200_S109D</name>
    <dbReference type="NCBI Taxonomy" id="2486241"/>
    <lineage>
        <taxon>Bacteria</taxon>
        <taxon>Bacillati</taxon>
        <taxon>Cyanobacteriota</taxon>
        <taxon>Cyanophyceae</taxon>
        <taxon>Oscillatoriophycideae</taxon>
        <taxon>Chroococcales</taxon>
        <taxon>Microcystaceae</taxon>
        <taxon>Microcystis</taxon>
    </lineage>
</organism>
<keyword evidence="1" id="KW-0812">Transmembrane</keyword>
<name>A0A552M6E9_9CHRO</name>
<evidence type="ECO:0000313" key="3">
    <source>
        <dbReference type="EMBL" id="TRV28044.1"/>
    </source>
</evidence>
<evidence type="ECO:0000256" key="1">
    <source>
        <dbReference type="SAM" id="Phobius"/>
    </source>
</evidence>
<proteinExistence type="predicted"/>
<evidence type="ECO:0000313" key="4">
    <source>
        <dbReference type="Proteomes" id="UP000318616"/>
    </source>
</evidence>
<dbReference type="EMBL" id="SFAP01000046">
    <property type="protein sequence ID" value="TRV28044.1"/>
    <property type="molecule type" value="Genomic_DNA"/>
</dbReference>
<sequence length="230" mass="26834">MKMQLLTLSRKVAKSLSIASLVMVSTFSLSFPSFAESLKDMSLETSDFAVRLYRQGDKKQLYINIWNREGKGFYVANASPFQKVEFTQEEEKFWLEIGKIILPPLSNFFLIFCLVVALFIFICFQKKRIAELIKDFHLTKLGVSWFEVQFAAEADKKEFYFKEAEDKLLFLEAWKLQKDSLVHLQEIMNKLVEGADNKDKIPVLKIELLPEGPFTYQRDTLEVYLETLIQ</sequence>
<reference evidence="3 4" key="1">
    <citation type="submission" date="2019-01" db="EMBL/GenBank/DDBJ databases">
        <title>Coherence of Microcystis species and biogeography revealed through population genomics.</title>
        <authorList>
            <person name="Perez-Carrascal O.M."/>
            <person name="Terrat Y."/>
            <person name="Giani A."/>
            <person name="Fortin N."/>
            <person name="Tromas N."/>
            <person name="Shapiro B.J."/>
        </authorList>
    </citation>
    <scope>NUCLEOTIDE SEQUENCE [LARGE SCALE GENOMIC DNA]</scope>
    <source>
        <strain evidence="3">Mw_MB_S_20031200_S109D</strain>
    </source>
</reference>
<dbReference type="AlphaFoldDB" id="A0A552M6E9"/>
<protein>
    <submittedName>
        <fullName evidence="3">Uncharacterized protein</fullName>
    </submittedName>
</protein>
<keyword evidence="1" id="KW-0472">Membrane</keyword>
<comment type="caution">
    <text evidence="3">The sequence shown here is derived from an EMBL/GenBank/DDBJ whole genome shotgun (WGS) entry which is preliminary data.</text>
</comment>
<evidence type="ECO:0000256" key="2">
    <source>
        <dbReference type="SAM" id="SignalP"/>
    </source>
</evidence>
<feature type="signal peptide" evidence="2">
    <location>
        <begin position="1"/>
        <end position="35"/>
    </location>
</feature>
<keyword evidence="1" id="KW-1133">Transmembrane helix</keyword>
<gene>
    <name evidence="3" type="ORF">EWV88_03910</name>
</gene>
<accession>A0A552M6E9</accession>
<feature type="chain" id="PRO_5021812680" evidence="2">
    <location>
        <begin position="36"/>
        <end position="230"/>
    </location>
</feature>
<keyword evidence="2" id="KW-0732">Signal</keyword>
<dbReference type="Proteomes" id="UP000318616">
    <property type="component" value="Unassembled WGS sequence"/>
</dbReference>